<comment type="subcellular location">
    <subcellularLocation>
        <location evidence="1">Cell membrane</location>
        <topology evidence="1">Single-pass membrane protein</topology>
    </subcellularLocation>
</comment>
<evidence type="ECO:0000313" key="9">
    <source>
        <dbReference type="Proteomes" id="UP000198281"/>
    </source>
</evidence>
<dbReference type="Pfam" id="PF13677">
    <property type="entry name" value="MotB_plug"/>
    <property type="match status" value="1"/>
</dbReference>
<reference evidence="9" key="1">
    <citation type="submission" date="2017-06" db="EMBL/GenBank/DDBJ databases">
        <authorList>
            <person name="Varghese N."/>
            <person name="Submissions S."/>
        </authorList>
    </citation>
    <scope>NUCLEOTIDE SEQUENCE [LARGE SCALE GENOMIC DNA]</scope>
    <source>
        <strain evidence="9">LNB2</strain>
    </source>
</reference>
<dbReference type="Gene3D" id="3.30.1330.60">
    <property type="entry name" value="OmpA-like domain"/>
    <property type="match status" value="1"/>
</dbReference>
<feature type="domain" description="OmpA-like" evidence="6">
    <location>
        <begin position="63"/>
        <end position="136"/>
    </location>
</feature>
<evidence type="ECO:0000259" key="6">
    <source>
        <dbReference type="Pfam" id="PF00691"/>
    </source>
</evidence>
<proteinExistence type="inferred from homology"/>
<evidence type="ECO:0000256" key="5">
    <source>
        <dbReference type="ARBA" id="ARBA00023136"/>
    </source>
</evidence>
<evidence type="ECO:0000256" key="4">
    <source>
        <dbReference type="ARBA" id="ARBA00022989"/>
    </source>
</evidence>
<dbReference type="OrthoDB" id="7564747at2"/>
<keyword evidence="5" id="KW-0472">Membrane</keyword>
<feature type="domain" description="Motility protein B-like N-terminal" evidence="7">
    <location>
        <begin position="6"/>
        <end position="27"/>
    </location>
</feature>
<accession>A0A239HTH8</accession>
<keyword evidence="4" id="KW-1133">Transmembrane helix</keyword>
<evidence type="ECO:0000256" key="1">
    <source>
        <dbReference type="ARBA" id="ARBA00004162"/>
    </source>
</evidence>
<organism evidence="8 9">
    <name type="scientific">Edaphosphingomonas laterariae</name>
    <dbReference type="NCBI Taxonomy" id="861865"/>
    <lineage>
        <taxon>Bacteria</taxon>
        <taxon>Pseudomonadati</taxon>
        <taxon>Pseudomonadota</taxon>
        <taxon>Alphaproteobacteria</taxon>
        <taxon>Sphingomonadales</taxon>
        <taxon>Rhizorhabdaceae</taxon>
        <taxon>Edaphosphingomonas</taxon>
    </lineage>
</organism>
<dbReference type="InterPro" id="IPR006665">
    <property type="entry name" value="OmpA-like"/>
</dbReference>
<dbReference type="AlphaFoldDB" id="A0A239HTH8"/>
<dbReference type="Proteomes" id="UP000198281">
    <property type="component" value="Unassembled WGS sequence"/>
</dbReference>
<keyword evidence="9" id="KW-1185">Reference proteome</keyword>
<dbReference type="GO" id="GO:0016020">
    <property type="term" value="C:membrane"/>
    <property type="evidence" value="ECO:0007669"/>
    <property type="project" value="UniProtKB-SubCell"/>
</dbReference>
<evidence type="ECO:0000256" key="3">
    <source>
        <dbReference type="ARBA" id="ARBA00022475"/>
    </source>
</evidence>
<keyword evidence="3" id="KW-1003">Cell membrane</keyword>
<comment type="similarity">
    <text evidence="2">Belongs to the MotB family.</text>
</comment>
<name>A0A239HTH8_9SPHN</name>
<evidence type="ECO:0000256" key="2">
    <source>
        <dbReference type="ARBA" id="ARBA00008914"/>
    </source>
</evidence>
<gene>
    <name evidence="8" type="ORF">SAMN06295912_11920</name>
</gene>
<evidence type="ECO:0000259" key="7">
    <source>
        <dbReference type="Pfam" id="PF13677"/>
    </source>
</evidence>
<dbReference type="InterPro" id="IPR025713">
    <property type="entry name" value="MotB-like_N_dom"/>
</dbReference>
<sequence>MTAARSPRWAVSFADLCLLLLGFFILLQVRNDRPDLLSAGLRSAFGTAPAEGVAGATHQAAALFQPGEAVLTPAASAMLRGLGARARADRKALRIISQGSDGGARRFDRWELAAARAAAIGRAASAGGLAEGDIEIALPTTQERAGKGQNITLLLVPAG</sequence>
<evidence type="ECO:0000313" key="8">
    <source>
        <dbReference type="EMBL" id="SNS84541.1"/>
    </source>
</evidence>
<keyword evidence="4" id="KW-0812">Transmembrane</keyword>
<dbReference type="Pfam" id="PF00691">
    <property type="entry name" value="OmpA"/>
    <property type="match status" value="1"/>
</dbReference>
<dbReference type="EMBL" id="FZOS01000019">
    <property type="protein sequence ID" value="SNS84541.1"/>
    <property type="molecule type" value="Genomic_DNA"/>
</dbReference>
<protein>
    <submittedName>
        <fullName evidence="8">OmpA family protein</fullName>
    </submittedName>
</protein>
<dbReference type="InterPro" id="IPR036737">
    <property type="entry name" value="OmpA-like_sf"/>
</dbReference>